<evidence type="ECO:0000256" key="6">
    <source>
        <dbReference type="HAMAP-Rule" id="MF_01894"/>
    </source>
</evidence>
<feature type="coiled-coil region" evidence="6">
    <location>
        <begin position="674"/>
        <end position="701"/>
    </location>
</feature>
<dbReference type="PIRSF" id="PIRSF005719">
    <property type="entry name" value="SMC"/>
    <property type="match status" value="1"/>
</dbReference>
<evidence type="ECO:0000256" key="4">
    <source>
        <dbReference type="ARBA" id="ARBA00023054"/>
    </source>
</evidence>
<sequence>MHLKTLTLRGFKSFASATKLELEPGITCVVGPNGSGKSNVVDALAWVMGEQGAKNLRGGKMEDVIFAGTAKRQALGRAEVALTIDNSDGALPIDYTEVTISRTLFRSGGSEYRVNGEPARLLDIQELLSDSGLGKEMHVIVGQGRLDAILHADPFERRGFIEEAAGVLKHRKRKEKALRKLSGLQTNLDRVSDLRAELARQLGPLGRQARAARRAQVVQAVLRDATARLLADDIVQAQARVTAAQPAEDPAQRRRVLEEELRQIDVRIAEAEERRREFDRGTEAVHSRRTVIAGQYQRAASAAQRAADRVRLLRSAAEQQRPAGESPEALRQRAEHFLAEHEEAEQEAQSRRAALEELTREKERVEAEFAAAERALGEERARIAAQLRRRAGLESAVEVAQRSLAHAEQAIAALEEQADGSAERIAAAEAQVAAAQARLADCEEGEGALDAAHEEAAAEAARLEGERSALAEERARVRAARTELQARAEGQRANSRLTADVAELLEAGIPGLRGALSDSLRIAAGCELAVTAALGTVAGAVVAADRDSALAVLDHVGERGLVDVVHPSAAAEASTAAEVAEARIAAEVADTGEAPAAHQTVPAAAVCTLQPDEQVPAGLAVTLADALAHVRIAGSREAALSRLRQHPEETLVLLDGSVLAAGHAARAGSSEAGRIAARAALEETESQLRAAEDRLRELDAELIRLDAPLADARAAEEAALSALHESDAGIVAAGEELARAAGELERLREASANAASGLADARRRREHAAQELADARGSLEADAQDAVPDEPDSTARDALAESRTQLGERSVDLRVGLRAADDRVAFLRDRARALHKQADQEERARQQAARVAEARRRQAESCAQIERVALALAERVSAWQAEAEAALTARAEERVRLESAVSELREARRELDARLTEATSAEHEAQLARERFQLQLDELTRRAEEETGLSAENLVEQFGPHLPVPVLDSGEDPAAKQDARRRPRAESGPEAESVPEPEDGPEAEPAPETRHYVRAEVERERKRAKKELASIGQVNPLALEEFAALQERHDYLEKQITDIERTRADLLGLVAEVDRHVQEVFEAAFTDTQREFEDIFARVFPGGEGHLVLTDPDDMLTTGVEVTARPAGKRVKRLSLLSGGERSLVAIAMLVAIFKARPSPFYVMDEVEAALDDANLSRLLTIFRELQESSQLIVITHQKRTMEVADALYGVSMHGDGVSQVISQRLANPPASESAETRVT</sequence>
<comment type="subunit">
    <text evidence="6">Homodimer.</text>
</comment>
<feature type="coiled-coil region" evidence="6">
    <location>
        <begin position="338"/>
        <end position="483"/>
    </location>
</feature>
<feature type="coiled-coil region" evidence="6">
    <location>
        <begin position="817"/>
        <end position="857"/>
    </location>
</feature>
<keyword evidence="5 6" id="KW-0238">DNA-binding</keyword>
<accession>A0ABN2X2I0</accession>
<dbReference type="NCBIfam" id="TIGR02168">
    <property type="entry name" value="SMC_prok_B"/>
    <property type="match status" value="1"/>
</dbReference>
<comment type="caution">
    <text evidence="9">The sequence shown here is derived from an EMBL/GenBank/DDBJ whole genome shotgun (WGS) entry which is preliminary data.</text>
</comment>
<evidence type="ECO:0000259" key="8">
    <source>
        <dbReference type="Pfam" id="PF02463"/>
    </source>
</evidence>
<name>A0ABN2X2I0_9MICO</name>
<comment type="function">
    <text evidence="6">Required for chromosome condensation and partitioning.</text>
</comment>
<evidence type="ECO:0000313" key="10">
    <source>
        <dbReference type="Proteomes" id="UP001500984"/>
    </source>
</evidence>
<reference evidence="9 10" key="1">
    <citation type="journal article" date="2019" name="Int. J. Syst. Evol. Microbiol.">
        <title>The Global Catalogue of Microorganisms (GCM) 10K type strain sequencing project: providing services to taxonomists for standard genome sequencing and annotation.</title>
        <authorList>
            <consortium name="The Broad Institute Genomics Platform"/>
            <consortium name="The Broad Institute Genome Sequencing Center for Infectious Disease"/>
            <person name="Wu L."/>
            <person name="Ma J."/>
        </authorList>
    </citation>
    <scope>NUCLEOTIDE SEQUENCE [LARGE SCALE GENOMIC DNA]</scope>
    <source>
        <strain evidence="9 10">JCM 15900</strain>
    </source>
</reference>
<keyword evidence="10" id="KW-1185">Reference proteome</keyword>
<dbReference type="Pfam" id="PF02463">
    <property type="entry name" value="SMC_N"/>
    <property type="match status" value="1"/>
</dbReference>
<dbReference type="SUPFAM" id="SSF75553">
    <property type="entry name" value="Smc hinge domain"/>
    <property type="match status" value="1"/>
</dbReference>
<evidence type="ECO:0000256" key="1">
    <source>
        <dbReference type="ARBA" id="ARBA00022490"/>
    </source>
</evidence>
<dbReference type="Gene3D" id="1.20.1060.20">
    <property type="match status" value="1"/>
</dbReference>
<comment type="domain">
    <text evidence="6">Contains large globular domains required for ATP hydrolysis at each terminus and a third globular domain forming a flexible hinge near the middle of the molecule. These domains are separated by coiled-coil structures.</text>
</comment>
<feature type="coiled-coil region" evidence="6">
    <location>
        <begin position="174"/>
        <end position="201"/>
    </location>
</feature>
<dbReference type="Proteomes" id="UP001500984">
    <property type="component" value="Unassembled WGS sequence"/>
</dbReference>
<dbReference type="RefSeq" id="WP_344337852.1">
    <property type="nucleotide sequence ID" value="NZ_BAAAPZ010000017.1"/>
</dbReference>
<proteinExistence type="inferred from homology"/>
<gene>
    <name evidence="6 9" type="primary">smc</name>
    <name evidence="9" type="ORF">GCM10009823_27610</name>
</gene>
<feature type="region of interest" description="Disordered" evidence="7">
    <location>
        <begin position="755"/>
        <end position="796"/>
    </location>
</feature>
<evidence type="ECO:0000256" key="2">
    <source>
        <dbReference type="ARBA" id="ARBA00022741"/>
    </source>
</evidence>
<feature type="compositionally biased region" description="Basic and acidic residues" evidence="7">
    <location>
        <begin position="760"/>
        <end position="779"/>
    </location>
</feature>
<feature type="compositionally biased region" description="Acidic residues" evidence="7">
    <location>
        <begin position="993"/>
        <end position="1002"/>
    </location>
</feature>
<keyword evidence="2 6" id="KW-0547">Nucleotide-binding</keyword>
<feature type="compositionally biased region" description="Basic and acidic residues" evidence="7">
    <location>
        <begin position="1007"/>
        <end position="1018"/>
    </location>
</feature>
<dbReference type="InterPro" id="IPR027417">
    <property type="entry name" value="P-loop_NTPase"/>
</dbReference>
<dbReference type="EMBL" id="BAAAPZ010000017">
    <property type="protein sequence ID" value="GAA2103566.1"/>
    <property type="molecule type" value="Genomic_DNA"/>
</dbReference>
<dbReference type="InterPro" id="IPR036277">
    <property type="entry name" value="SMC_hinge_sf"/>
</dbReference>
<evidence type="ECO:0000256" key="5">
    <source>
        <dbReference type="ARBA" id="ARBA00023125"/>
    </source>
</evidence>
<feature type="domain" description="RecF/RecN/SMC N-terminal" evidence="8">
    <location>
        <begin position="2"/>
        <end position="1219"/>
    </location>
</feature>
<evidence type="ECO:0000256" key="3">
    <source>
        <dbReference type="ARBA" id="ARBA00022840"/>
    </source>
</evidence>
<keyword evidence="4 6" id="KW-0175">Coiled coil</keyword>
<keyword evidence="1 6" id="KW-0963">Cytoplasm</keyword>
<dbReference type="InterPro" id="IPR024704">
    <property type="entry name" value="SMC"/>
</dbReference>
<protein>
    <recommendedName>
        <fullName evidence="6">Chromosome partition protein Smc</fullName>
    </recommendedName>
</protein>
<dbReference type="Gene3D" id="3.40.50.300">
    <property type="entry name" value="P-loop containing nucleotide triphosphate hydrolases"/>
    <property type="match status" value="2"/>
</dbReference>
<evidence type="ECO:0000256" key="7">
    <source>
        <dbReference type="SAM" id="MobiDB-lite"/>
    </source>
</evidence>
<dbReference type="PANTHER" id="PTHR43977">
    <property type="entry name" value="STRUCTURAL MAINTENANCE OF CHROMOSOMES PROTEIN 3"/>
    <property type="match status" value="1"/>
</dbReference>
<dbReference type="SUPFAM" id="SSF52540">
    <property type="entry name" value="P-loop containing nucleoside triphosphate hydrolases"/>
    <property type="match status" value="1"/>
</dbReference>
<feature type="region of interest" description="Disordered" evidence="7">
    <location>
        <begin position="961"/>
        <end position="1018"/>
    </location>
</feature>
<feature type="binding site" evidence="6">
    <location>
        <begin position="32"/>
        <end position="39"/>
    </location>
    <ligand>
        <name>ATP</name>
        <dbReference type="ChEBI" id="CHEBI:30616"/>
    </ligand>
</feature>
<feature type="compositionally biased region" description="Basic and acidic residues" evidence="7">
    <location>
        <begin position="973"/>
        <end position="987"/>
    </location>
</feature>
<dbReference type="InterPro" id="IPR011890">
    <property type="entry name" value="SMC_prok"/>
</dbReference>
<comment type="similarity">
    <text evidence="6">Belongs to the SMC family.</text>
</comment>
<comment type="subcellular location">
    <subcellularLocation>
        <location evidence="6">Cytoplasm</location>
    </subcellularLocation>
</comment>
<dbReference type="HAMAP" id="MF_01894">
    <property type="entry name" value="Smc_prok"/>
    <property type="match status" value="1"/>
</dbReference>
<keyword evidence="3 6" id="KW-0067">ATP-binding</keyword>
<evidence type="ECO:0000313" key="9">
    <source>
        <dbReference type="EMBL" id="GAA2103566.1"/>
    </source>
</evidence>
<feature type="coiled-coil region" evidence="6">
    <location>
        <begin position="890"/>
        <end position="949"/>
    </location>
</feature>
<dbReference type="InterPro" id="IPR003395">
    <property type="entry name" value="RecF/RecN/SMC_N"/>
</dbReference>
<organism evidence="9 10">
    <name type="scientific">Brevibacterium salitolerans</name>
    <dbReference type="NCBI Taxonomy" id="1403566"/>
    <lineage>
        <taxon>Bacteria</taxon>
        <taxon>Bacillati</taxon>
        <taxon>Actinomycetota</taxon>
        <taxon>Actinomycetes</taxon>
        <taxon>Micrococcales</taxon>
        <taxon>Brevibacteriaceae</taxon>
        <taxon>Brevibacterium</taxon>
    </lineage>
</organism>